<reference evidence="1" key="1">
    <citation type="submission" date="2022-01" db="EMBL/GenBank/DDBJ databases">
        <title>Collection of gut derived symbiotic bacterial strains cultured from healthy donors.</title>
        <authorList>
            <person name="Lin H."/>
            <person name="Kohout C."/>
            <person name="Waligurski E."/>
            <person name="Pamer E.G."/>
        </authorList>
    </citation>
    <scope>NUCLEOTIDE SEQUENCE</scope>
    <source>
        <strain evidence="1">DFI.5.49</strain>
    </source>
</reference>
<name>A0AAE3F383_9FIRM</name>
<dbReference type="Proteomes" id="UP001199915">
    <property type="component" value="Unassembled WGS sequence"/>
</dbReference>
<accession>A0AAE3F383</accession>
<evidence type="ECO:0008006" key="3">
    <source>
        <dbReference type="Google" id="ProtNLM"/>
    </source>
</evidence>
<dbReference type="Gene3D" id="3.40.80.10">
    <property type="entry name" value="Peptidoglycan recognition protein-like"/>
    <property type="match status" value="1"/>
</dbReference>
<dbReference type="AlphaFoldDB" id="A0AAE3F383"/>
<protein>
    <recommendedName>
        <fullName evidence="3">N-acetylmuramoyl-L-alanine amidase</fullName>
    </recommendedName>
</protein>
<evidence type="ECO:0000313" key="1">
    <source>
        <dbReference type="EMBL" id="MCG4766528.1"/>
    </source>
</evidence>
<dbReference type="RefSeq" id="WP_238033460.1">
    <property type="nucleotide sequence ID" value="NZ_JAKNFS010000020.1"/>
</dbReference>
<dbReference type="GO" id="GO:0008745">
    <property type="term" value="F:N-acetylmuramoyl-L-alanine amidase activity"/>
    <property type="evidence" value="ECO:0007669"/>
    <property type="project" value="InterPro"/>
</dbReference>
<organism evidence="1 2">
    <name type="scientific">Fusicatenibacter saccharivorans</name>
    <dbReference type="NCBI Taxonomy" id="1150298"/>
    <lineage>
        <taxon>Bacteria</taxon>
        <taxon>Bacillati</taxon>
        <taxon>Bacillota</taxon>
        <taxon>Clostridia</taxon>
        <taxon>Lachnospirales</taxon>
        <taxon>Lachnospiraceae</taxon>
        <taxon>Fusicatenibacter</taxon>
    </lineage>
</organism>
<dbReference type="GO" id="GO:0009253">
    <property type="term" value="P:peptidoglycan catabolic process"/>
    <property type="evidence" value="ECO:0007669"/>
    <property type="project" value="InterPro"/>
</dbReference>
<dbReference type="EMBL" id="JAKNFS010000020">
    <property type="protein sequence ID" value="MCG4766528.1"/>
    <property type="molecule type" value="Genomic_DNA"/>
</dbReference>
<sequence>MSALITEEKICFSSTATRTASVWRCVQAGYNYEKAFENTAALVREIMRETGIPLERVYRHYDICSKYCPSQIMNRGDWDRMKRMIGSGAGSTGTGTAGSGTGKTYAPGIYQVQTAALNIRQAPDADSRIAGTIRDQGSYTVTEIQNTSWGRLLSGAGWVNCHTAYCRYAGPAKEKSAETAKPSGKTVAEDGIWGENLTRRLQELFGTPQDGKISNQLAVNRKFCDGITAAEWDSTPKGGSALVKEMQKWASAGMDGYIGPQTILAWQKKLGTPIDGTVSSPSAMVKKLQKWCNQK</sequence>
<evidence type="ECO:0000313" key="2">
    <source>
        <dbReference type="Proteomes" id="UP001199915"/>
    </source>
</evidence>
<comment type="caution">
    <text evidence="1">The sequence shown here is derived from an EMBL/GenBank/DDBJ whole genome shotgun (WGS) entry which is preliminary data.</text>
</comment>
<dbReference type="InterPro" id="IPR036505">
    <property type="entry name" value="Amidase/PGRP_sf"/>
</dbReference>
<gene>
    <name evidence="1" type="ORF">L0N21_13585</name>
</gene>
<dbReference type="SUPFAM" id="SSF55846">
    <property type="entry name" value="N-acetylmuramoyl-L-alanine amidase-like"/>
    <property type="match status" value="1"/>
</dbReference>
<proteinExistence type="predicted"/>